<reference evidence="2 3" key="1">
    <citation type="journal article" date="2016" name="Nat. Commun.">
        <title>Thousands of microbial genomes shed light on interconnected biogeochemical processes in an aquifer system.</title>
        <authorList>
            <person name="Anantharaman K."/>
            <person name="Brown C.T."/>
            <person name="Hug L.A."/>
            <person name="Sharon I."/>
            <person name="Castelle C.J."/>
            <person name="Probst A.J."/>
            <person name="Thomas B.C."/>
            <person name="Singh A."/>
            <person name="Wilkins M.J."/>
            <person name="Karaoz U."/>
            <person name="Brodie E.L."/>
            <person name="Williams K.H."/>
            <person name="Hubbard S.S."/>
            <person name="Banfield J.F."/>
        </authorList>
    </citation>
    <scope>NUCLEOTIDE SEQUENCE [LARGE SCALE GENOMIC DNA]</scope>
</reference>
<keyword evidence="1" id="KW-0812">Transmembrane</keyword>
<evidence type="ECO:0000313" key="3">
    <source>
        <dbReference type="Proteomes" id="UP000176705"/>
    </source>
</evidence>
<feature type="transmembrane region" description="Helical" evidence="1">
    <location>
        <begin position="138"/>
        <end position="157"/>
    </location>
</feature>
<feature type="transmembrane region" description="Helical" evidence="1">
    <location>
        <begin position="94"/>
        <end position="118"/>
    </location>
</feature>
<dbReference type="AlphaFoldDB" id="A0A1G2LAB5"/>
<evidence type="ECO:0008006" key="4">
    <source>
        <dbReference type="Google" id="ProtNLM"/>
    </source>
</evidence>
<gene>
    <name evidence="2" type="ORF">A3B37_01710</name>
</gene>
<evidence type="ECO:0000313" key="2">
    <source>
        <dbReference type="EMBL" id="OHA08567.1"/>
    </source>
</evidence>
<proteinExistence type="predicted"/>
<comment type="caution">
    <text evidence="2">The sequence shown here is derived from an EMBL/GenBank/DDBJ whole genome shotgun (WGS) entry which is preliminary data.</text>
</comment>
<protein>
    <recommendedName>
        <fullName evidence="4">Glycosyltransferase RgtA/B/C/D-like domain-containing protein</fullName>
    </recommendedName>
</protein>
<accession>A0A1G2LAB5</accession>
<keyword evidence="1" id="KW-1133">Transmembrane helix</keyword>
<dbReference type="Proteomes" id="UP000176705">
    <property type="component" value="Unassembled WGS sequence"/>
</dbReference>
<feature type="transmembrane region" description="Helical" evidence="1">
    <location>
        <begin position="12"/>
        <end position="38"/>
    </location>
</feature>
<dbReference type="EMBL" id="MHQS01000014">
    <property type="protein sequence ID" value="OHA08567.1"/>
    <property type="molecule type" value="Genomic_DNA"/>
</dbReference>
<evidence type="ECO:0000256" key="1">
    <source>
        <dbReference type="SAM" id="Phobius"/>
    </source>
</evidence>
<sequence length="163" mass="17839">MISAFVNNAERIAGSAAILTIVSLLIGLLHVGPLLAIAKYLDAQGQPFVFSYENYRNDLTYLARAREVYDGHLPSSDPFADNSSPTLRNPIPSLLLAAFLIPVGGKIFPAYLTALFVFSQLNFILFYLVGKRLFHSNLWAIAFALVAALTPISLRILNFHGTA</sequence>
<name>A0A1G2LAB5_9BACT</name>
<organism evidence="2 3">
    <name type="scientific">Candidatus Sungbacteria bacterium RIFCSPLOWO2_01_FULL_59_16</name>
    <dbReference type="NCBI Taxonomy" id="1802280"/>
    <lineage>
        <taxon>Bacteria</taxon>
        <taxon>Candidatus Sungiibacteriota</taxon>
    </lineage>
</organism>
<keyword evidence="1" id="KW-0472">Membrane</keyword>
<dbReference type="STRING" id="1802280.A3B37_01710"/>